<accession>A0A6N6WCJ2</accession>
<keyword evidence="5 6" id="KW-0472">Membrane</keyword>
<comment type="caution">
    <text evidence="7">The sequence shown here is derived from an EMBL/GenBank/DDBJ whole genome shotgun (WGS) entry which is preliminary data.</text>
</comment>
<comment type="subcellular location">
    <subcellularLocation>
        <location evidence="1">Cell membrane</location>
        <topology evidence="1">Multi-pass membrane protein</topology>
    </subcellularLocation>
</comment>
<gene>
    <name evidence="7" type="ORF">FSO04_19825</name>
</gene>
<dbReference type="OrthoDB" id="9181004at2"/>
<dbReference type="InterPro" id="IPR005171">
    <property type="entry name" value="Cyt_c_oxidase_su4_prok"/>
</dbReference>
<feature type="transmembrane region" description="Helical" evidence="6">
    <location>
        <begin position="34"/>
        <end position="52"/>
    </location>
</feature>
<evidence type="ECO:0000256" key="5">
    <source>
        <dbReference type="ARBA" id="ARBA00023136"/>
    </source>
</evidence>
<proteinExistence type="predicted"/>
<keyword evidence="4 6" id="KW-1133">Transmembrane helix</keyword>
<feature type="transmembrane region" description="Helical" evidence="6">
    <location>
        <begin position="12"/>
        <end position="28"/>
    </location>
</feature>
<evidence type="ECO:0008006" key="9">
    <source>
        <dbReference type="Google" id="ProtNLM"/>
    </source>
</evidence>
<evidence type="ECO:0000256" key="2">
    <source>
        <dbReference type="ARBA" id="ARBA00022475"/>
    </source>
</evidence>
<evidence type="ECO:0000313" key="7">
    <source>
        <dbReference type="EMBL" id="KAE8758176.1"/>
    </source>
</evidence>
<name>A0A6N6WCJ2_9BURK</name>
<keyword evidence="2" id="KW-1003">Cell membrane</keyword>
<dbReference type="Pfam" id="PF03626">
    <property type="entry name" value="COX4_pro"/>
    <property type="match status" value="1"/>
</dbReference>
<dbReference type="AlphaFoldDB" id="A0A6N6WCJ2"/>
<dbReference type="GO" id="GO:0005886">
    <property type="term" value="C:plasma membrane"/>
    <property type="evidence" value="ECO:0007669"/>
    <property type="project" value="UniProtKB-SubCell"/>
</dbReference>
<keyword evidence="3 6" id="KW-0812">Transmembrane</keyword>
<evidence type="ECO:0000256" key="3">
    <source>
        <dbReference type="ARBA" id="ARBA00022692"/>
    </source>
</evidence>
<dbReference type="EMBL" id="VOSW01000036">
    <property type="protein sequence ID" value="KAE8758176.1"/>
    <property type="molecule type" value="Genomic_DNA"/>
</dbReference>
<reference evidence="7 8" key="1">
    <citation type="journal article" date="2020" name="Int. J. Syst. Evol. Microbiol.">
        <title>Paraburkholderia madseniana sp. nov., a phenolic acid-degrading bacterium isolated from acidic forest soil.</title>
        <authorList>
            <person name="Wilhelm R.C."/>
            <person name="Murphy S.J.L."/>
            <person name="Feriancek N.M."/>
            <person name="Karasz D.C."/>
            <person name="DeRito C.M."/>
            <person name="Newman J.D."/>
            <person name="Buckley D.H."/>
        </authorList>
    </citation>
    <scope>NUCLEOTIDE SEQUENCE [LARGE SCALE GENOMIC DNA]</scope>
    <source>
        <strain evidence="7 8">RP11</strain>
    </source>
</reference>
<evidence type="ECO:0000256" key="6">
    <source>
        <dbReference type="SAM" id="Phobius"/>
    </source>
</evidence>
<evidence type="ECO:0000256" key="1">
    <source>
        <dbReference type="ARBA" id="ARBA00004651"/>
    </source>
</evidence>
<sequence length="94" mass="10572">MLRLLREPLHRTWIVLIIATSVTFWLRADGVVGLAAGAGTLAIAYLKGRLVVLDFMELRHAPPVWRGILEGWLLVISVALLGVYWIGLNDFHRL</sequence>
<evidence type="ECO:0000313" key="8">
    <source>
        <dbReference type="Proteomes" id="UP000463700"/>
    </source>
</evidence>
<organism evidence="7 8">
    <name type="scientific">Paraburkholderia madseniana</name>
    <dbReference type="NCBI Taxonomy" id="2599607"/>
    <lineage>
        <taxon>Bacteria</taxon>
        <taxon>Pseudomonadati</taxon>
        <taxon>Pseudomonadota</taxon>
        <taxon>Betaproteobacteria</taxon>
        <taxon>Burkholderiales</taxon>
        <taxon>Burkholderiaceae</taxon>
        <taxon>Paraburkholderia</taxon>
    </lineage>
</organism>
<protein>
    <recommendedName>
        <fullName evidence="9">Cytochrome C oxidase subunit IV</fullName>
    </recommendedName>
</protein>
<dbReference type="Proteomes" id="UP000463700">
    <property type="component" value="Unassembled WGS sequence"/>
</dbReference>
<evidence type="ECO:0000256" key="4">
    <source>
        <dbReference type="ARBA" id="ARBA00022989"/>
    </source>
</evidence>
<feature type="transmembrane region" description="Helical" evidence="6">
    <location>
        <begin position="64"/>
        <end position="86"/>
    </location>
</feature>